<sequence>MLSEWLHFSSLPVSDQCEERPFTNYVLIGLDHYISLVGGNLRRSPAGGLVAIHSQLGWILCGQTSRRPTTAVTTLLTRVEESADQILRRFWELEAIGIATDDHTAPADEEALAKFEEGLSFDNERLPWLPSRPSLPNNFPQAMCRLFAVERRLARCEEENREYAVTMRQYVENVPAYAVQSVSFEPIRHLTLTV</sequence>
<gene>
    <name evidence="1" type="ORF">T05_12157</name>
</gene>
<dbReference type="EMBL" id="JYDJ01000606">
    <property type="protein sequence ID" value="KRX34224.1"/>
    <property type="molecule type" value="Genomic_DNA"/>
</dbReference>
<evidence type="ECO:0008006" key="3">
    <source>
        <dbReference type="Google" id="ProtNLM"/>
    </source>
</evidence>
<protein>
    <recommendedName>
        <fullName evidence="3">Peptidase aspartic putative domain-containing protein</fullName>
    </recommendedName>
</protein>
<dbReference type="PANTHER" id="PTHR47331">
    <property type="entry name" value="PHD-TYPE DOMAIN-CONTAINING PROTEIN"/>
    <property type="match status" value="1"/>
</dbReference>
<proteinExistence type="predicted"/>
<evidence type="ECO:0000313" key="1">
    <source>
        <dbReference type="EMBL" id="KRX34224.1"/>
    </source>
</evidence>
<dbReference type="OrthoDB" id="5875526at2759"/>
<comment type="caution">
    <text evidence="1">The sequence shown here is derived from an EMBL/GenBank/DDBJ whole genome shotgun (WGS) entry which is preliminary data.</text>
</comment>
<dbReference type="AlphaFoldDB" id="A0A0V0T5H6"/>
<dbReference type="Proteomes" id="UP000055048">
    <property type="component" value="Unassembled WGS sequence"/>
</dbReference>
<keyword evidence="2" id="KW-1185">Reference proteome</keyword>
<name>A0A0V0T5H6_9BILA</name>
<evidence type="ECO:0000313" key="2">
    <source>
        <dbReference type="Proteomes" id="UP000055048"/>
    </source>
</evidence>
<reference evidence="1 2" key="1">
    <citation type="submission" date="2015-01" db="EMBL/GenBank/DDBJ databases">
        <title>Evolution of Trichinella species and genotypes.</title>
        <authorList>
            <person name="Korhonen P.K."/>
            <person name="Edoardo P."/>
            <person name="Giuseppe L.R."/>
            <person name="Gasser R.B."/>
        </authorList>
    </citation>
    <scope>NUCLEOTIDE SEQUENCE [LARGE SCALE GENOMIC DNA]</scope>
    <source>
        <strain evidence="1">ISS417</strain>
    </source>
</reference>
<dbReference type="PANTHER" id="PTHR47331:SF1">
    <property type="entry name" value="GAG-LIKE PROTEIN"/>
    <property type="match status" value="1"/>
</dbReference>
<organism evidence="1 2">
    <name type="scientific">Trichinella murrelli</name>
    <dbReference type="NCBI Taxonomy" id="144512"/>
    <lineage>
        <taxon>Eukaryota</taxon>
        <taxon>Metazoa</taxon>
        <taxon>Ecdysozoa</taxon>
        <taxon>Nematoda</taxon>
        <taxon>Enoplea</taxon>
        <taxon>Dorylaimia</taxon>
        <taxon>Trichinellida</taxon>
        <taxon>Trichinellidae</taxon>
        <taxon>Trichinella</taxon>
    </lineage>
</organism>
<accession>A0A0V0T5H6</accession>